<evidence type="ECO:0000256" key="1">
    <source>
        <dbReference type="SAM" id="MobiDB-lite"/>
    </source>
</evidence>
<proteinExistence type="predicted"/>
<protein>
    <submittedName>
        <fullName evidence="2">Uncharacterized protein</fullName>
    </submittedName>
</protein>
<dbReference type="Proteomes" id="UP000663828">
    <property type="component" value="Unassembled WGS sequence"/>
</dbReference>
<dbReference type="EMBL" id="CAJNOR010011164">
    <property type="protein sequence ID" value="CAF1659458.1"/>
    <property type="molecule type" value="Genomic_DNA"/>
</dbReference>
<organism evidence="2 3">
    <name type="scientific">Adineta ricciae</name>
    <name type="common">Rotifer</name>
    <dbReference type="NCBI Taxonomy" id="249248"/>
    <lineage>
        <taxon>Eukaryota</taxon>
        <taxon>Metazoa</taxon>
        <taxon>Spiralia</taxon>
        <taxon>Gnathifera</taxon>
        <taxon>Rotifera</taxon>
        <taxon>Eurotatoria</taxon>
        <taxon>Bdelloidea</taxon>
        <taxon>Adinetida</taxon>
        <taxon>Adinetidae</taxon>
        <taxon>Adineta</taxon>
    </lineage>
</organism>
<accession>A0A816FB94</accession>
<keyword evidence="3" id="KW-1185">Reference proteome</keyword>
<evidence type="ECO:0000313" key="2">
    <source>
        <dbReference type="EMBL" id="CAF1659458.1"/>
    </source>
</evidence>
<dbReference type="AlphaFoldDB" id="A0A816FB94"/>
<comment type="caution">
    <text evidence="2">The sequence shown here is derived from an EMBL/GenBank/DDBJ whole genome shotgun (WGS) entry which is preliminary data.</text>
</comment>
<gene>
    <name evidence="2" type="ORF">XAT740_LOCUS56565</name>
</gene>
<evidence type="ECO:0000313" key="3">
    <source>
        <dbReference type="Proteomes" id="UP000663828"/>
    </source>
</evidence>
<feature type="region of interest" description="Disordered" evidence="1">
    <location>
        <begin position="1"/>
        <end position="25"/>
    </location>
</feature>
<name>A0A816FB94_ADIRI</name>
<reference evidence="2" key="1">
    <citation type="submission" date="2021-02" db="EMBL/GenBank/DDBJ databases">
        <authorList>
            <person name="Nowell W R."/>
        </authorList>
    </citation>
    <scope>NUCLEOTIDE SEQUENCE</scope>
</reference>
<sequence>MTNLINDNISTNTLHSDTKNSTSGDCPNRNNCNIECQNHHTNSANKSAIVHHSSQVLSSIQTFYVNLNDKSPNDRLTTLNNGFNLQQSSSTFRSSESNVRMESIVGGPSSTLIIPLTDEPNIDNRSRVTFQSRDGNGLSNTNVLSTVNDSMRNDTLTNDTNEPSNRQYLQQKSMNEPASNNTLNVNKHYSVINTNLHNYNISNKLPYDEHANRINNDRINIVLSYLGQESYIYGRKLTRLLTKSQINARVVFKKKQNNR</sequence>